<feature type="transmembrane region" description="Helical" evidence="1">
    <location>
        <begin position="120"/>
        <end position="138"/>
    </location>
</feature>
<dbReference type="GO" id="GO:0004175">
    <property type="term" value="F:endopeptidase activity"/>
    <property type="evidence" value="ECO:0007669"/>
    <property type="project" value="UniProtKB-ARBA"/>
</dbReference>
<keyword evidence="3" id="KW-0378">Hydrolase</keyword>
<keyword evidence="1" id="KW-1133">Transmembrane helix</keyword>
<proteinExistence type="predicted"/>
<keyword evidence="1" id="KW-0472">Membrane</keyword>
<dbReference type="EMBL" id="CP154834">
    <property type="protein sequence ID" value="XAO74407.1"/>
    <property type="molecule type" value="Genomic_DNA"/>
</dbReference>
<dbReference type="Proteomes" id="UP001463665">
    <property type="component" value="Chromosome"/>
</dbReference>
<feature type="transmembrane region" description="Helical" evidence="1">
    <location>
        <begin position="144"/>
        <end position="165"/>
    </location>
</feature>
<dbReference type="AlphaFoldDB" id="A0AAU6WRE7"/>
<name>A0AAU6WRE7_9FLAO</name>
<evidence type="ECO:0000256" key="1">
    <source>
        <dbReference type="SAM" id="Phobius"/>
    </source>
</evidence>
<feature type="transmembrane region" description="Helical" evidence="1">
    <location>
        <begin position="172"/>
        <end position="196"/>
    </location>
</feature>
<dbReference type="EC" id="3.4.-.-" evidence="3"/>
<reference evidence="3 4" key="1">
    <citation type="submission" date="2024-04" db="EMBL/GenBank/DDBJ databases">
        <title>Genome sequencing and assembly of rice foliar adapted Chryseobacterium endophyticum OsEnb-ALM-A6.</title>
        <authorList>
            <person name="Kumar S."/>
            <person name="Javed M."/>
            <person name="Chouhan V."/>
            <person name="Charishma K."/>
            <person name="Patel A."/>
            <person name="Kumar M."/>
            <person name="Sahu K.P."/>
            <person name="Kumar A."/>
        </authorList>
    </citation>
    <scope>NUCLEOTIDE SEQUENCE [LARGE SCALE GENOMIC DNA]</scope>
    <source>
        <strain evidence="3 4">OsEnb-ALM-A6</strain>
    </source>
</reference>
<feature type="transmembrane region" description="Helical" evidence="1">
    <location>
        <begin position="34"/>
        <end position="59"/>
    </location>
</feature>
<gene>
    <name evidence="3" type="ORF">AAFP95_22895</name>
</gene>
<keyword evidence="1" id="KW-0812">Transmembrane</keyword>
<feature type="domain" description="CAAX prenyl protease 2/Lysostaphin resistance protein A-like" evidence="2">
    <location>
        <begin position="76"/>
        <end position="183"/>
    </location>
</feature>
<accession>A0AAU6WRE7</accession>
<sequence length="292" mass="34532">MNYFLRLKNDAAGLWHFIQKPNDDQIHISPKNRFLLIFNLLLIEVILHFIIVFPCNYLVENVITVQEAYPLSNLTLLNLFLLAVITAPLLEEILFRYSLRYHQLFSRFISREKWNRIFPYLVYFSAVAFGFVHLGNYVNDSWKFYALSPLVIISQLSGGFILSYIRVRLNILYSLLYHALWNMLFAIVVPFVILFFTPPFTAHTSYYSIRIEQEAFLLPGDAISLEANIQDDKIYNLKTDHYQLQYLLDYLYGTNHHITDEDMVNIRFTSKKGISKEEFLDLLKKNYKIKEK</sequence>
<dbReference type="GO" id="GO:0080120">
    <property type="term" value="P:CAAX-box protein maturation"/>
    <property type="evidence" value="ECO:0007669"/>
    <property type="project" value="UniProtKB-ARBA"/>
</dbReference>
<feature type="transmembrane region" description="Helical" evidence="1">
    <location>
        <begin position="79"/>
        <end position="99"/>
    </location>
</feature>
<protein>
    <submittedName>
        <fullName evidence="3">CPBP family intramembrane glutamic endopeptidase</fullName>
        <ecNumber evidence="3">3.4.-.-</ecNumber>
    </submittedName>
</protein>
<evidence type="ECO:0000313" key="4">
    <source>
        <dbReference type="Proteomes" id="UP001463665"/>
    </source>
</evidence>
<organism evidence="3 4">
    <name type="scientific">Chryseobacterium endophyticum</name>
    <dbReference type="NCBI Taxonomy" id="1854762"/>
    <lineage>
        <taxon>Bacteria</taxon>
        <taxon>Pseudomonadati</taxon>
        <taxon>Bacteroidota</taxon>
        <taxon>Flavobacteriia</taxon>
        <taxon>Flavobacteriales</taxon>
        <taxon>Weeksellaceae</taxon>
        <taxon>Chryseobacterium group</taxon>
        <taxon>Chryseobacterium</taxon>
    </lineage>
</organism>
<dbReference type="Pfam" id="PF02517">
    <property type="entry name" value="Rce1-like"/>
    <property type="match status" value="1"/>
</dbReference>
<keyword evidence="4" id="KW-1185">Reference proteome</keyword>
<evidence type="ECO:0000313" key="3">
    <source>
        <dbReference type="EMBL" id="XAO74407.1"/>
    </source>
</evidence>
<evidence type="ECO:0000259" key="2">
    <source>
        <dbReference type="Pfam" id="PF02517"/>
    </source>
</evidence>
<dbReference type="InterPro" id="IPR003675">
    <property type="entry name" value="Rce1/LyrA-like_dom"/>
</dbReference>
<dbReference type="RefSeq" id="WP_345766548.1">
    <property type="nucleotide sequence ID" value="NZ_CP154834.1"/>
</dbReference>